<comment type="subunit">
    <text evidence="6">The basal body constitutes a major portion of the flagellar organelle and consists of a number of rings mounted on a central rod.</text>
</comment>
<comment type="function">
    <text evidence="5 6">Structural component of flagellum, the bacterial motility apparatus. Part of the rod structure of flagellar basal body.</text>
</comment>
<dbReference type="InterPro" id="IPR006300">
    <property type="entry name" value="FlgB"/>
</dbReference>
<dbReference type="PROSITE" id="PS00588">
    <property type="entry name" value="FLAGELLA_BB_ROD"/>
    <property type="match status" value="1"/>
</dbReference>
<evidence type="ECO:0000256" key="6">
    <source>
        <dbReference type="PIRNR" id="PIRNR002889"/>
    </source>
</evidence>
<dbReference type="Pfam" id="PF00460">
    <property type="entry name" value="Flg_bb_rod"/>
    <property type="match status" value="1"/>
</dbReference>
<reference evidence="8" key="1">
    <citation type="submission" date="2022-07" db="EMBL/GenBank/DDBJ databases">
        <authorList>
            <person name="Xamxidin M."/>
        </authorList>
    </citation>
    <scope>NUCLEOTIDE SEQUENCE</scope>
    <source>
        <strain evidence="8">YS8-69</strain>
    </source>
</reference>
<keyword evidence="8" id="KW-0966">Cell projection</keyword>
<dbReference type="NCBIfam" id="TIGR01396">
    <property type="entry name" value="FlgB"/>
    <property type="match status" value="1"/>
</dbReference>
<keyword evidence="8" id="KW-0969">Cilium</keyword>
<proteinExistence type="inferred from homology"/>
<comment type="similarity">
    <text evidence="2 6">Belongs to the flagella basal body rod proteins family.</text>
</comment>
<evidence type="ECO:0000313" key="9">
    <source>
        <dbReference type="Proteomes" id="UP001165267"/>
    </source>
</evidence>
<organism evidence="8 9">
    <name type="scientific">Limnobacter parvus</name>
    <dbReference type="NCBI Taxonomy" id="2939690"/>
    <lineage>
        <taxon>Bacteria</taxon>
        <taxon>Pseudomonadati</taxon>
        <taxon>Pseudomonadota</taxon>
        <taxon>Betaproteobacteria</taxon>
        <taxon>Burkholderiales</taxon>
        <taxon>Burkholderiaceae</taxon>
        <taxon>Limnobacter</taxon>
    </lineage>
</organism>
<comment type="caution">
    <text evidence="8">The sequence shown here is derived from an EMBL/GenBank/DDBJ whole genome shotgun (WGS) entry which is preliminary data.</text>
</comment>
<dbReference type="PANTHER" id="PTHR30435:SF12">
    <property type="entry name" value="FLAGELLAR BASAL BODY ROD PROTEIN FLGB"/>
    <property type="match status" value="1"/>
</dbReference>
<evidence type="ECO:0000313" key="8">
    <source>
        <dbReference type="EMBL" id="MCR2746435.1"/>
    </source>
</evidence>
<evidence type="ECO:0000256" key="3">
    <source>
        <dbReference type="ARBA" id="ARBA00014376"/>
    </source>
</evidence>
<dbReference type="PANTHER" id="PTHR30435">
    <property type="entry name" value="FLAGELLAR PROTEIN"/>
    <property type="match status" value="1"/>
</dbReference>
<dbReference type="EMBL" id="JANKHG010000017">
    <property type="protein sequence ID" value="MCR2746435.1"/>
    <property type="molecule type" value="Genomic_DNA"/>
</dbReference>
<evidence type="ECO:0000256" key="2">
    <source>
        <dbReference type="ARBA" id="ARBA00009677"/>
    </source>
</evidence>
<keyword evidence="4 6" id="KW-0975">Bacterial flagellum</keyword>
<dbReference type="InterPro" id="IPR001444">
    <property type="entry name" value="Flag_bb_rod_N"/>
</dbReference>
<evidence type="ECO:0000256" key="1">
    <source>
        <dbReference type="ARBA" id="ARBA00004117"/>
    </source>
</evidence>
<evidence type="ECO:0000256" key="4">
    <source>
        <dbReference type="ARBA" id="ARBA00023143"/>
    </source>
</evidence>
<dbReference type="RefSeq" id="WP_257511677.1">
    <property type="nucleotide sequence ID" value="NZ_JANKHG010000017.1"/>
</dbReference>
<dbReference type="InterPro" id="IPR019776">
    <property type="entry name" value="Flagellar_basal_body_rod_CS"/>
</dbReference>
<accession>A0ABT1XGP5</accession>
<protein>
    <recommendedName>
        <fullName evidence="3 6">Flagellar basal body rod protein FlgB</fullName>
    </recommendedName>
</protein>
<dbReference type="Proteomes" id="UP001165267">
    <property type="component" value="Unassembled WGS sequence"/>
</dbReference>
<keyword evidence="8" id="KW-0282">Flagellum</keyword>
<comment type="subcellular location">
    <subcellularLocation>
        <location evidence="1 6">Bacterial flagellum basal body</location>
    </subcellularLocation>
</comment>
<evidence type="ECO:0000259" key="7">
    <source>
        <dbReference type="Pfam" id="PF00460"/>
    </source>
</evidence>
<gene>
    <name evidence="8" type="primary">flgB</name>
    <name evidence="8" type="ORF">NSP04_07225</name>
</gene>
<sequence length="150" mass="15759">MLDKLTDSMQFSAEALKLRARRQEVLTSNISNVDTPNYKAIDFDFKSALNAATGEKGSMGAPAAPGLGNGAGALAVTHQGHITGKGNAGMSTADMLQFRRGNNAAIDGNSVDIERERAAFAENTVKYEAALRAINGRISTLKQAMGSGNQ</sequence>
<feature type="domain" description="Flagellar basal body rod protein N-terminal" evidence="7">
    <location>
        <begin position="9"/>
        <end position="39"/>
    </location>
</feature>
<dbReference type="PIRSF" id="PIRSF002889">
    <property type="entry name" value="Rod_FlgB"/>
    <property type="match status" value="1"/>
</dbReference>
<keyword evidence="9" id="KW-1185">Reference proteome</keyword>
<evidence type="ECO:0000256" key="5">
    <source>
        <dbReference type="ARBA" id="ARBA00024934"/>
    </source>
</evidence>
<name>A0ABT1XGP5_9BURK</name>